<feature type="region of interest" description="Disordered" evidence="1">
    <location>
        <begin position="1"/>
        <end position="30"/>
    </location>
</feature>
<reference evidence="2 3" key="1">
    <citation type="submission" date="2019-08" db="EMBL/GenBank/DDBJ databases">
        <title>Whole genome of Aphis craccivora.</title>
        <authorList>
            <person name="Voronova N.V."/>
            <person name="Shulinski R.S."/>
            <person name="Bandarenka Y.V."/>
            <person name="Zhorov D.G."/>
            <person name="Warner D."/>
        </authorList>
    </citation>
    <scope>NUCLEOTIDE SEQUENCE [LARGE SCALE GENOMIC DNA]</scope>
    <source>
        <strain evidence="2">180601</strain>
        <tissue evidence="2">Whole Body</tissue>
    </source>
</reference>
<gene>
    <name evidence="2" type="ORF">FWK35_00030350</name>
</gene>
<dbReference type="Proteomes" id="UP000478052">
    <property type="component" value="Unassembled WGS sequence"/>
</dbReference>
<feature type="compositionally biased region" description="Low complexity" evidence="1">
    <location>
        <begin position="13"/>
        <end position="25"/>
    </location>
</feature>
<proteinExistence type="predicted"/>
<keyword evidence="3" id="KW-1185">Reference proteome</keyword>
<name>A0A6G0YA72_APHCR</name>
<protein>
    <recommendedName>
        <fullName evidence="4">Nucleic-acid-binding protein</fullName>
    </recommendedName>
</protein>
<dbReference type="EMBL" id="VUJU01005161">
    <property type="protein sequence ID" value="KAF0752106.1"/>
    <property type="molecule type" value="Genomic_DNA"/>
</dbReference>
<organism evidence="2 3">
    <name type="scientific">Aphis craccivora</name>
    <name type="common">Cowpea aphid</name>
    <dbReference type="NCBI Taxonomy" id="307492"/>
    <lineage>
        <taxon>Eukaryota</taxon>
        <taxon>Metazoa</taxon>
        <taxon>Ecdysozoa</taxon>
        <taxon>Arthropoda</taxon>
        <taxon>Hexapoda</taxon>
        <taxon>Insecta</taxon>
        <taxon>Pterygota</taxon>
        <taxon>Neoptera</taxon>
        <taxon>Paraneoptera</taxon>
        <taxon>Hemiptera</taxon>
        <taxon>Sternorrhyncha</taxon>
        <taxon>Aphidomorpha</taxon>
        <taxon>Aphidoidea</taxon>
        <taxon>Aphididae</taxon>
        <taxon>Aphidini</taxon>
        <taxon>Aphis</taxon>
        <taxon>Aphis</taxon>
    </lineage>
</organism>
<sequence>MKSVNNNKRKHSSSSASETPTSPKSQQMDQKIKKKYLLLKIDTKLLSRNENQNQDINPPTNVPTSNTEQIDIDEMLPIKPSPPVFVKSIMNFSELYIELLAIIGVDNYICKSSANKLKILTPNPESYRTLVRYLKEEKAEYHTYQLREDKPLRIVIGT</sequence>
<evidence type="ECO:0000256" key="1">
    <source>
        <dbReference type="SAM" id="MobiDB-lite"/>
    </source>
</evidence>
<dbReference type="OrthoDB" id="10035396at2759"/>
<evidence type="ECO:0008006" key="4">
    <source>
        <dbReference type="Google" id="ProtNLM"/>
    </source>
</evidence>
<dbReference type="AlphaFoldDB" id="A0A6G0YA72"/>
<evidence type="ECO:0000313" key="2">
    <source>
        <dbReference type="EMBL" id="KAF0752106.1"/>
    </source>
</evidence>
<comment type="caution">
    <text evidence="2">The sequence shown here is derived from an EMBL/GenBank/DDBJ whole genome shotgun (WGS) entry which is preliminary data.</text>
</comment>
<accession>A0A6G0YA72</accession>
<evidence type="ECO:0000313" key="3">
    <source>
        <dbReference type="Proteomes" id="UP000478052"/>
    </source>
</evidence>